<feature type="compositionally biased region" description="Low complexity" evidence="6">
    <location>
        <begin position="88"/>
        <end position="99"/>
    </location>
</feature>
<dbReference type="InterPro" id="IPR036236">
    <property type="entry name" value="Znf_C2H2_sf"/>
</dbReference>
<name>A0ABM0MQE0_SACKO</name>
<evidence type="ECO:0000256" key="6">
    <source>
        <dbReference type="SAM" id="MobiDB-lite"/>
    </source>
</evidence>
<dbReference type="PANTHER" id="PTHR24409:SF295">
    <property type="entry name" value="AZ2-RELATED"/>
    <property type="match status" value="1"/>
</dbReference>
<keyword evidence="8" id="KW-1185">Reference proteome</keyword>
<dbReference type="InterPro" id="IPR013087">
    <property type="entry name" value="Znf_C2H2_type"/>
</dbReference>
<feature type="region of interest" description="Disordered" evidence="6">
    <location>
        <begin position="82"/>
        <end position="122"/>
    </location>
</feature>
<organism evidence="8 9">
    <name type="scientific">Saccoglossus kowalevskii</name>
    <name type="common">Acorn worm</name>
    <dbReference type="NCBI Taxonomy" id="10224"/>
    <lineage>
        <taxon>Eukaryota</taxon>
        <taxon>Metazoa</taxon>
        <taxon>Hemichordata</taxon>
        <taxon>Enteropneusta</taxon>
        <taxon>Harrimaniidae</taxon>
        <taxon>Saccoglossus</taxon>
    </lineage>
</organism>
<evidence type="ECO:0000313" key="9">
    <source>
        <dbReference type="RefSeq" id="XP_006822231.1"/>
    </source>
</evidence>
<dbReference type="RefSeq" id="XP_006822231.1">
    <property type="nucleotide sequence ID" value="XM_006822168.1"/>
</dbReference>
<reference evidence="9" key="1">
    <citation type="submission" date="2025-08" db="UniProtKB">
        <authorList>
            <consortium name="RefSeq"/>
        </authorList>
    </citation>
    <scope>IDENTIFICATION</scope>
    <source>
        <tissue evidence="9">Testes</tissue>
    </source>
</reference>
<dbReference type="SUPFAM" id="SSF57667">
    <property type="entry name" value="beta-beta-alpha zinc fingers"/>
    <property type="match status" value="2"/>
</dbReference>
<dbReference type="PROSITE" id="PS00028">
    <property type="entry name" value="ZINC_FINGER_C2H2_1"/>
    <property type="match status" value="2"/>
</dbReference>
<keyword evidence="4" id="KW-0862">Zinc</keyword>
<feature type="compositionally biased region" description="Polar residues" evidence="6">
    <location>
        <begin position="102"/>
        <end position="122"/>
    </location>
</feature>
<evidence type="ECO:0000256" key="4">
    <source>
        <dbReference type="ARBA" id="ARBA00022833"/>
    </source>
</evidence>
<evidence type="ECO:0000256" key="5">
    <source>
        <dbReference type="PROSITE-ProRule" id="PRU00042"/>
    </source>
</evidence>
<evidence type="ECO:0000259" key="7">
    <source>
        <dbReference type="PROSITE" id="PS50157"/>
    </source>
</evidence>
<dbReference type="PANTHER" id="PTHR24409">
    <property type="entry name" value="ZINC FINGER PROTEIN 142"/>
    <property type="match status" value="1"/>
</dbReference>
<proteinExistence type="predicted"/>
<dbReference type="PROSITE" id="PS50157">
    <property type="entry name" value="ZINC_FINGER_C2H2_2"/>
    <property type="match status" value="1"/>
</dbReference>
<evidence type="ECO:0000313" key="8">
    <source>
        <dbReference type="Proteomes" id="UP000694865"/>
    </source>
</evidence>
<evidence type="ECO:0000256" key="2">
    <source>
        <dbReference type="ARBA" id="ARBA00022737"/>
    </source>
</evidence>
<keyword evidence="2" id="KW-0677">Repeat</keyword>
<gene>
    <name evidence="9" type="primary">LOC102809813</name>
</gene>
<dbReference type="Proteomes" id="UP000694865">
    <property type="component" value="Unplaced"/>
</dbReference>
<dbReference type="Gene3D" id="3.30.160.60">
    <property type="entry name" value="Classic Zinc Finger"/>
    <property type="match status" value="2"/>
</dbReference>
<accession>A0ABM0MQE0</accession>
<protein>
    <submittedName>
        <fullName evidence="9">Uncharacterized protein LOC102809813</fullName>
    </submittedName>
</protein>
<keyword evidence="1" id="KW-0479">Metal-binding</keyword>
<evidence type="ECO:0000256" key="1">
    <source>
        <dbReference type="ARBA" id="ARBA00022723"/>
    </source>
</evidence>
<sequence>MESIGGKEPLLLLRKVIFQVASELGAIPGYSVFLKVADSYHGNSYYGTADLIKDYLGDGLRVNAKDNSFLTKRDIEAMFDRLHHDNSDSTTSNSSSGESSQREQQVPSVVSKEQQKAQVKKTQNITREIVEIKDEELEIVESCSFKSAENKSVGRLQHDFQRTTLQGTNHHSVRKQQRSSSGVMRREMNKVMEERRMSSEHQEFGQREQLMHSFNNNVGVSIANPSIDITSGAMRIENVMSLSHAVVPISVSQADTQADVFAGGTHSQMLSLPNTVNNRDQSSGQPLTSDQSTVSVILTNEPMPGPSTSNAPVPDQILVAPQYSMLRNLDIKNRLTQLAKSYKHSETAKLVKCKICCKYFSSRPLLSAHMRVHRSGDKPFPCDQCQVKCVSIYNLKLHKQRVHSISDKAHPCPGCGKTFRLHIDRNNHYRHYCKVKKAISKFDPSGTSKKS</sequence>
<dbReference type="SMART" id="SM00355">
    <property type="entry name" value="ZnF_C2H2"/>
    <property type="match status" value="3"/>
</dbReference>
<keyword evidence="3 5" id="KW-0863">Zinc-finger</keyword>
<dbReference type="GeneID" id="102809813"/>
<feature type="domain" description="C2H2-type" evidence="7">
    <location>
        <begin position="351"/>
        <end position="379"/>
    </location>
</feature>
<evidence type="ECO:0000256" key="3">
    <source>
        <dbReference type="ARBA" id="ARBA00022771"/>
    </source>
</evidence>